<proteinExistence type="predicted"/>
<reference evidence="1 2" key="1">
    <citation type="submission" date="2022-03" db="EMBL/GenBank/DDBJ databases">
        <title>Complete genome sequence of Lysobacter capsici VKM B-2533 and Lysobacter gummosus 10.1.1, promising sources of lytic agents.</title>
        <authorList>
            <person name="Tarlachkov S.V."/>
            <person name="Kudryakova I.V."/>
            <person name="Afoshin A.S."/>
            <person name="Leontyevskaya E.A."/>
            <person name="Leontyevskaya N.V."/>
        </authorList>
    </citation>
    <scope>NUCLEOTIDE SEQUENCE [LARGE SCALE GENOMIC DNA]</scope>
    <source>
        <strain evidence="1 2">10.1.1</strain>
    </source>
</reference>
<dbReference type="RefSeq" id="WP_057942392.1">
    <property type="nucleotide sequence ID" value="NZ_CP011131.1"/>
</dbReference>
<organism evidence="1 2">
    <name type="scientific">Lysobacter gummosus</name>
    <dbReference type="NCBI Taxonomy" id="262324"/>
    <lineage>
        <taxon>Bacteria</taxon>
        <taxon>Pseudomonadati</taxon>
        <taxon>Pseudomonadota</taxon>
        <taxon>Gammaproteobacteria</taxon>
        <taxon>Lysobacterales</taxon>
        <taxon>Lysobacteraceae</taxon>
        <taxon>Lysobacter</taxon>
    </lineage>
</organism>
<dbReference type="EMBL" id="CP093547">
    <property type="protein sequence ID" value="UNP31234.1"/>
    <property type="molecule type" value="Genomic_DNA"/>
</dbReference>
<name>A0ABY3XHX6_9GAMM</name>
<keyword evidence="2" id="KW-1185">Reference proteome</keyword>
<protein>
    <submittedName>
        <fullName evidence="1">Uncharacterized protein</fullName>
    </submittedName>
</protein>
<accession>A0ABY3XHX6</accession>
<sequence length="122" mass="13466">MQVETNDYLELKSEILDGMRSYREDLAQDGADAGYSDGEIDECERIIDRFLDVIVAAQGDRVAGRAAIKQAVLALNALNARCGYNLIETDQREGLCELILGAAAQAGAVQGEEDITEQWREW</sequence>
<evidence type="ECO:0000313" key="1">
    <source>
        <dbReference type="EMBL" id="UNP31234.1"/>
    </source>
</evidence>
<dbReference type="Proteomes" id="UP000829194">
    <property type="component" value="Chromosome"/>
</dbReference>
<gene>
    <name evidence="1" type="ORF">MOV92_08330</name>
</gene>
<evidence type="ECO:0000313" key="2">
    <source>
        <dbReference type="Proteomes" id="UP000829194"/>
    </source>
</evidence>